<proteinExistence type="inferred from homology"/>
<comment type="caution">
    <text evidence="3">The sequence shown here is derived from an EMBL/GenBank/DDBJ whole genome shotgun (WGS) entry which is preliminary data.</text>
</comment>
<organism evidence="3 4">
    <name type="scientific">Mycena pura</name>
    <dbReference type="NCBI Taxonomy" id="153505"/>
    <lineage>
        <taxon>Eukaryota</taxon>
        <taxon>Fungi</taxon>
        <taxon>Dikarya</taxon>
        <taxon>Basidiomycota</taxon>
        <taxon>Agaricomycotina</taxon>
        <taxon>Agaricomycetes</taxon>
        <taxon>Agaricomycetidae</taxon>
        <taxon>Agaricales</taxon>
        <taxon>Marasmiineae</taxon>
        <taxon>Mycenaceae</taxon>
        <taxon>Mycena</taxon>
    </lineage>
</organism>
<feature type="domain" description="Peptidase C14 caspase" evidence="2">
    <location>
        <begin position="16"/>
        <end position="270"/>
    </location>
</feature>
<protein>
    <submittedName>
        <fullName evidence="3">Caspase domain-containing protein</fullName>
    </submittedName>
</protein>
<dbReference type="AlphaFoldDB" id="A0AAD6VLN6"/>
<dbReference type="Pfam" id="PF00656">
    <property type="entry name" value="Peptidase_C14"/>
    <property type="match status" value="1"/>
</dbReference>
<dbReference type="Proteomes" id="UP001219525">
    <property type="component" value="Unassembled WGS sequence"/>
</dbReference>
<evidence type="ECO:0000259" key="2">
    <source>
        <dbReference type="Pfam" id="PF00656"/>
    </source>
</evidence>
<dbReference type="GO" id="GO:0005737">
    <property type="term" value="C:cytoplasm"/>
    <property type="evidence" value="ECO:0007669"/>
    <property type="project" value="TreeGrafter"/>
</dbReference>
<comment type="similarity">
    <text evidence="1">Belongs to the peptidase C14B family.</text>
</comment>
<reference evidence="3" key="1">
    <citation type="submission" date="2023-03" db="EMBL/GenBank/DDBJ databases">
        <title>Massive genome expansion in bonnet fungi (Mycena s.s.) driven by repeated elements and novel gene families across ecological guilds.</title>
        <authorList>
            <consortium name="Lawrence Berkeley National Laboratory"/>
            <person name="Harder C.B."/>
            <person name="Miyauchi S."/>
            <person name="Viragh M."/>
            <person name="Kuo A."/>
            <person name="Thoen E."/>
            <person name="Andreopoulos B."/>
            <person name="Lu D."/>
            <person name="Skrede I."/>
            <person name="Drula E."/>
            <person name="Henrissat B."/>
            <person name="Morin E."/>
            <person name="Kohler A."/>
            <person name="Barry K."/>
            <person name="LaButti K."/>
            <person name="Morin E."/>
            <person name="Salamov A."/>
            <person name="Lipzen A."/>
            <person name="Mereny Z."/>
            <person name="Hegedus B."/>
            <person name="Baldrian P."/>
            <person name="Stursova M."/>
            <person name="Weitz H."/>
            <person name="Taylor A."/>
            <person name="Grigoriev I.V."/>
            <person name="Nagy L.G."/>
            <person name="Martin F."/>
            <person name="Kauserud H."/>
        </authorList>
    </citation>
    <scope>NUCLEOTIDE SEQUENCE</scope>
    <source>
        <strain evidence="3">9144</strain>
    </source>
</reference>
<accession>A0AAD6VLN6</accession>
<dbReference type="EMBL" id="JARJCW010000016">
    <property type="protein sequence ID" value="KAJ7215899.1"/>
    <property type="molecule type" value="Genomic_DNA"/>
</dbReference>
<dbReference type="Gene3D" id="3.40.50.1460">
    <property type="match status" value="1"/>
</dbReference>
<evidence type="ECO:0000313" key="3">
    <source>
        <dbReference type="EMBL" id="KAJ7215899.1"/>
    </source>
</evidence>
<sequence>MFKTSSSDSDNETAVFALIIGIDEYLATDHLPPLQGAVNDAEEFREFLCDSREKRGLHVPASNIVFLRNRDATRETILESFRSHFLNNPHIPDHGNTTMIMFYAGHGSRVETKKTVIDKMVEGICPVDEGTTDSFGRYVHAIPDYILGWLLRELAEKKGSNITVIFDSCHSGGTGRAFGRARAAASPSAYIPPALDSYLWEDKSDVVPSDDMWDSSATTHVLLAACEKGETAREICFNEGAIRGRFTKSLVEELRKVDLENTTYAELLDRLPSWSGQTPHCGGSRKTCQVFGGNYPTTVRLALPLTPPHPEDLAKLQYPRPILHIQMGTVEGVVPGTEFSAFDGDNQILCTLVALFVQSNQSFLATKNTDDAVIPLGSWAVVPPNFPYAADLFPTDHVLFQSNRYRSSLVQATSPAKAGIIVRGNGDDIDIERLTSTYLEYRRTTRFSLAASGGPSRLPAVMDSIAFFNYLLERRHGSSPIAGVSVEMYRLKGELPNREPDRGFGDNGNLIRNHEAQLPPERGVKFGVKICNASSLNLFPYLFYFNPEMYTVQVRVDFPRACISLISECFDEMWYSPPSNVKAPLKGAGGEVTIGMGAEPAFMFQLPAGMSLSFGVLKLFVSTHILDLDWIQQDMQMSPFNGAFDPRGMNRAKAVRALEHQETWDAFKVTLVMAAVGEVA</sequence>
<dbReference type="GO" id="GO:0004197">
    <property type="term" value="F:cysteine-type endopeptidase activity"/>
    <property type="evidence" value="ECO:0007669"/>
    <property type="project" value="InterPro"/>
</dbReference>
<dbReference type="GO" id="GO:0006508">
    <property type="term" value="P:proteolysis"/>
    <property type="evidence" value="ECO:0007669"/>
    <property type="project" value="InterPro"/>
</dbReference>
<evidence type="ECO:0000313" key="4">
    <source>
        <dbReference type="Proteomes" id="UP001219525"/>
    </source>
</evidence>
<dbReference type="PANTHER" id="PTHR48104:SF30">
    <property type="entry name" value="METACASPASE-1"/>
    <property type="match status" value="1"/>
</dbReference>
<dbReference type="InterPro" id="IPR050452">
    <property type="entry name" value="Metacaspase"/>
</dbReference>
<keyword evidence="4" id="KW-1185">Reference proteome</keyword>
<gene>
    <name evidence="3" type="ORF">GGX14DRAFT_562359</name>
</gene>
<evidence type="ECO:0000256" key="1">
    <source>
        <dbReference type="ARBA" id="ARBA00009005"/>
    </source>
</evidence>
<dbReference type="InterPro" id="IPR011600">
    <property type="entry name" value="Pept_C14_caspase"/>
</dbReference>
<dbReference type="PANTHER" id="PTHR48104">
    <property type="entry name" value="METACASPASE-4"/>
    <property type="match status" value="1"/>
</dbReference>
<name>A0AAD6VLN6_9AGAR</name>